<dbReference type="AlphaFoldDB" id="A0A919TP66"/>
<dbReference type="Proteomes" id="UP000629619">
    <property type="component" value="Unassembled WGS sequence"/>
</dbReference>
<accession>A0A919TP66</accession>
<dbReference type="EMBL" id="BOMW01000065">
    <property type="protein sequence ID" value="GIF08605.1"/>
    <property type="molecule type" value="Genomic_DNA"/>
</dbReference>
<evidence type="ECO:0000313" key="1">
    <source>
        <dbReference type="EMBL" id="GIF08605.1"/>
    </source>
</evidence>
<reference evidence="1" key="1">
    <citation type="submission" date="2021-01" db="EMBL/GenBank/DDBJ databases">
        <title>Whole genome shotgun sequence of Actinoplanes siamensis NBRC 109076.</title>
        <authorList>
            <person name="Komaki H."/>
            <person name="Tamura T."/>
        </authorList>
    </citation>
    <scope>NUCLEOTIDE SEQUENCE</scope>
    <source>
        <strain evidence="1">NBRC 109076</strain>
    </source>
</reference>
<organism evidence="1 2">
    <name type="scientific">Actinoplanes siamensis</name>
    <dbReference type="NCBI Taxonomy" id="1223317"/>
    <lineage>
        <taxon>Bacteria</taxon>
        <taxon>Bacillati</taxon>
        <taxon>Actinomycetota</taxon>
        <taxon>Actinomycetes</taxon>
        <taxon>Micromonosporales</taxon>
        <taxon>Micromonosporaceae</taxon>
        <taxon>Actinoplanes</taxon>
    </lineage>
</organism>
<proteinExistence type="predicted"/>
<comment type="caution">
    <text evidence="1">The sequence shown here is derived from an EMBL/GenBank/DDBJ whole genome shotgun (WGS) entry which is preliminary data.</text>
</comment>
<protein>
    <submittedName>
        <fullName evidence="1">Uncharacterized protein</fullName>
    </submittedName>
</protein>
<sequence length="87" mass="9684">MTLIPMITPAIARTYPHGRMHNCFHFMLQNRGVVEVVQYPPHPYEESTVVYDDAAMPLCAVCMGTHGVLDHLILPPGVRSLRGSLRG</sequence>
<gene>
    <name evidence="1" type="ORF">Asi03nite_61430</name>
</gene>
<name>A0A919TP66_9ACTN</name>
<keyword evidence="2" id="KW-1185">Reference proteome</keyword>
<evidence type="ECO:0000313" key="2">
    <source>
        <dbReference type="Proteomes" id="UP000629619"/>
    </source>
</evidence>